<comment type="caution">
    <text evidence="1">The sequence shown here is derived from an EMBL/GenBank/DDBJ whole genome shotgun (WGS) entry which is preliminary data.</text>
</comment>
<accession>A0A081ADN5</accession>
<dbReference type="Gene3D" id="3.30.420.10">
    <property type="entry name" value="Ribonuclease H-like superfamily/Ribonuclease H"/>
    <property type="match status" value="1"/>
</dbReference>
<evidence type="ECO:0000313" key="1">
    <source>
        <dbReference type="EMBL" id="ETO76996.1"/>
    </source>
</evidence>
<protein>
    <recommendedName>
        <fullName evidence="3">Tc1-like transposase DDE domain-containing protein</fullName>
    </recommendedName>
</protein>
<name>A0A081ADN5_PHYNI</name>
<dbReference type="EMBL" id="ANJA01001494">
    <property type="protein sequence ID" value="ETO76996.1"/>
    <property type="molecule type" value="Genomic_DNA"/>
</dbReference>
<dbReference type="InterPro" id="IPR036397">
    <property type="entry name" value="RNaseH_sf"/>
</dbReference>
<dbReference type="GO" id="GO:0003676">
    <property type="term" value="F:nucleic acid binding"/>
    <property type="evidence" value="ECO:0007669"/>
    <property type="project" value="InterPro"/>
</dbReference>
<gene>
    <name evidence="1" type="ORF">F444_07854</name>
</gene>
<proteinExistence type="predicted"/>
<dbReference type="PANTHER" id="PTHR47169:SF2">
    <property type="entry name" value="OS01G0541250 PROTEIN"/>
    <property type="match status" value="1"/>
</dbReference>
<dbReference type="PANTHER" id="PTHR47169">
    <property type="entry name" value="OS01G0541250 PROTEIN"/>
    <property type="match status" value="1"/>
</dbReference>
<reference evidence="1 2" key="1">
    <citation type="submission" date="2013-11" db="EMBL/GenBank/DDBJ databases">
        <title>The Genome Sequence of Phytophthora parasitica P1976.</title>
        <authorList>
            <consortium name="The Broad Institute Genomics Platform"/>
            <person name="Russ C."/>
            <person name="Tyler B."/>
            <person name="Panabieres F."/>
            <person name="Shan W."/>
            <person name="Tripathy S."/>
            <person name="Grunwald N."/>
            <person name="Machado M."/>
            <person name="Johnson C.S."/>
            <person name="Walker B."/>
            <person name="Young S."/>
            <person name="Zeng Q."/>
            <person name="Gargeya S."/>
            <person name="Fitzgerald M."/>
            <person name="Haas B."/>
            <person name="Abouelleil A."/>
            <person name="Allen A.W."/>
            <person name="Alvarado L."/>
            <person name="Arachchi H.M."/>
            <person name="Berlin A.M."/>
            <person name="Chapman S.B."/>
            <person name="Gainer-Dewar J."/>
            <person name="Goldberg J."/>
            <person name="Griggs A."/>
            <person name="Gujja S."/>
            <person name="Hansen M."/>
            <person name="Howarth C."/>
            <person name="Imamovic A."/>
            <person name="Ireland A."/>
            <person name="Larimer J."/>
            <person name="McCowan C."/>
            <person name="Murphy C."/>
            <person name="Pearson M."/>
            <person name="Poon T.W."/>
            <person name="Priest M."/>
            <person name="Roberts A."/>
            <person name="Saif S."/>
            <person name="Shea T."/>
            <person name="Sisk P."/>
            <person name="Sykes S."/>
            <person name="Wortman J."/>
            <person name="Nusbaum C."/>
            <person name="Birren B."/>
        </authorList>
    </citation>
    <scope>NUCLEOTIDE SEQUENCE [LARGE SCALE GENOMIC DNA]</scope>
    <source>
        <strain evidence="1 2">P1976</strain>
    </source>
</reference>
<sequence>MITNSIRAKMPARRGSTVVVQQDNAGPHVLDNDAELETAGKVDGWSIKMRCQPPRSPDLNDWI</sequence>
<dbReference type="AlphaFoldDB" id="A0A081ADN5"/>
<organism evidence="1 2">
    <name type="scientific">Phytophthora nicotianae P1976</name>
    <dbReference type="NCBI Taxonomy" id="1317066"/>
    <lineage>
        <taxon>Eukaryota</taxon>
        <taxon>Sar</taxon>
        <taxon>Stramenopiles</taxon>
        <taxon>Oomycota</taxon>
        <taxon>Peronosporomycetes</taxon>
        <taxon>Peronosporales</taxon>
        <taxon>Peronosporaceae</taxon>
        <taxon>Phytophthora</taxon>
    </lineage>
</organism>
<evidence type="ECO:0000313" key="2">
    <source>
        <dbReference type="Proteomes" id="UP000028582"/>
    </source>
</evidence>
<evidence type="ECO:0008006" key="3">
    <source>
        <dbReference type="Google" id="ProtNLM"/>
    </source>
</evidence>
<dbReference type="Proteomes" id="UP000028582">
    <property type="component" value="Unassembled WGS sequence"/>
</dbReference>